<evidence type="ECO:0000256" key="1">
    <source>
        <dbReference type="ARBA" id="ARBA00022898"/>
    </source>
</evidence>
<protein>
    <submittedName>
        <fullName evidence="4">UDP-4-amino-4-deoxy-L-arabinose--oxoglutarate aminotransferase</fullName>
        <ecNumber evidence="4">2.6.1.87</ecNumber>
    </submittedName>
</protein>
<gene>
    <name evidence="4" type="primary">arnB_2</name>
    <name evidence="4" type="ORF">HAPAU_11110</name>
</gene>
<dbReference type="OrthoDB" id="10355at2157"/>
<evidence type="ECO:0000313" key="5">
    <source>
        <dbReference type="Proteomes" id="UP000075321"/>
    </source>
</evidence>
<dbReference type="GO" id="GO:0000271">
    <property type="term" value="P:polysaccharide biosynthetic process"/>
    <property type="evidence" value="ECO:0007669"/>
    <property type="project" value="TreeGrafter"/>
</dbReference>
<dbReference type="PANTHER" id="PTHR30244:SF36">
    <property type="entry name" value="3-OXO-GLUCOSE-6-PHOSPHATE:GLUTAMATE AMINOTRANSFERASE"/>
    <property type="match status" value="1"/>
</dbReference>
<dbReference type="PIRSF" id="PIRSF000390">
    <property type="entry name" value="PLP_StrS"/>
    <property type="match status" value="1"/>
</dbReference>
<dbReference type="InterPro" id="IPR000653">
    <property type="entry name" value="DegT/StrS_aminotransferase"/>
</dbReference>
<dbReference type="InterPro" id="IPR015421">
    <property type="entry name" value="PyrdxlP-dep_Trfase_major"/>
</dbReference>
<comment type="caution">
    <text evidence="4">The sequence shown here is derived from an EMBL/GenBank/DDBJ whole genome shotgun (WGS) entry which is preliminary data.</text>
</comment>
<dbReference type="GO" id="GO:0030170">
    <property type="term" value="F:pyridoxal phosphate binding"/>
    <property type="evidence" value="ECO:0007669"/>
    <property type="project" value="TreeGrafter"/>
</dbReference>
<dbReference type="SUPFAM" id="SSF53383">
    <property type="entry name" value="PLP-dependent transferases"/>
    <property type="match status" value="1"/>
</dbReference>
<dbReference type="AlphaFoldDB" id="A0A151AEE0"/>
<dbReference type="EMBL" id="LTAZ01000004">
    <property type="protein sequence ID" value="KYH26021.1"/>
    <property type="molecule type" value="Genomic_DNA"/>
</dbReference>
<sequence length="368" mass="40934">MTESVSADLWNVVFPETSGPSFPTTLLERTEFERWAGFSSGRAALWYALRDAGIEGDDEVLTPSYSDLSVDRVVEDVATPIHVDIDEGYTMDLDHARERVTDRTKAIIPTHLFGEPCDMDRVADLAAEYDLTVIEDAAHALGAMHVNDGIGRHGDYCLFSFRFTKEATIYKGGLLLGVDPPRSAAPRPDIRTVATLGGIVLGETVMRALPGPVYGALRSTLLDPYFRTSAGFLDRGTPQRFTDRQHAMLRTQFRDLSSAVETRRRHAERYRRGLADGIDRPPAAEDHAYFRYPIQVPRSRRESMANALQRRGVGCSKSYSYILGPPGECPNAYRASGRVIDLPIHARLDAEQVDRVIETVNEVWAGFS</sequence>
<accession>A0A151AEE0</accession>
<dbReference type="InterPro" id="IPR015422">
    <property type="entry name" value="PyrdxlP-dep_Trfase_small"/>
</dbReference>
<dbReference type="InterPro" id="IPR015424">
    <property type="entry name" value="PyrdxlP-dep_Trfase"/>
</dbReference>
<keyword evidence="1 3" id="KW-0663">Pyridoxal phosphate</keyword>
<comment type="similarity">
    <text evidence="2 3">Belongs to the DegT/DnrJ/EryC1 family.</text>
</comment>
<proteinExistence type="inferred from homology"/>
<dbReference type="GO" id="GO:0099620">
    <property type="term" value="F:UDP-4-amino-4-deoxy-L-arabinose aminotransferase"/>
    <property type="evidence" value="ECO:0007669"/>
    <property type="project" value="UniProtKB-EC"/>
</dbReference>
<evidence type="ECO:0000256" key="2">
    <source>
        <dbReference type="ARBA" id="ARBA00037999"/>
    </source>
</evidence>
<evidence type="ECO:0000313" key="4">
    <source>
        <dbReference type="EMBL" id="KYH26021.1"/>
    </source>
</evidence>
<keyword evidence="5" id="KW-1185">Reference proteome</keyword>
<name>A0A151AEE0_9EURY</name>
<organism evidence="4 5">
    <name type="scientific">Halalkalicoccus paucihalophilus</name>
    <dbReference type="NCBI Taxonomy" id="1008153"/>
    <lineage>
        <taxon>Archaea</taxon>
        <taxon>Methanobacteriati</taxon>
        <taxon>Methanobacteriota</taxon>
        <taxon>Stenosarchaea group</taxon>
        <taxon>Halobacteria</taxon>
        <taxon>Halobacteriales</taxon>
        <taxon>Halococcaceae</taxon>
        <taxon>Halalkalicoccus</taxon>
    </lineage>
</organism>
<dbReference type="Pfam" id="PF01041">
    <property type="entry name" value="DegT_DnrJ_EryC1"/>
    <property type="match status" value="1"/>
</dbReference>
<dbReference type="Gene3D" id="3.40.640.10">
    <property type="entry name" value="Type I PLP-dependent aspartate aminotransferase-like (Major domain)"/>
    <property type="match status" value="1"/>
</dbReference>
<reference evidence="4 5" key="1">
    <citation type="submission" date="2016-02" db="EMBL/GenBank/DDBJ databases">
        <title>Genome sequence of Halalkalicoccus paucihalophilus DSM 24557.</title>
        <authorList>
            <person name="Poehlein A."/>
            <person name="Daniel R."/>
        </authorList>
    </citation>
    <scope>NUCLEOTIDE SEQUENCE [LARGE SCALE GENOMIC DNA]</scope>
    <source>
        <strain evidence="4 5">DSM 24557</strain>
    </source>
</reference>
<dbReference type="Proteomes" id="UP000075321">
    <property type="component" value="Unassembled WGS sequence"/>
</dbReference>
<dbReference type="EC" id="2.6.1.87" evidence="4"/>
<dbReference type="PANTHER" id="PTHR30244">
    <property type="entry name" value="TRANSAMINASE"/>
    <property type="match status" value="1"/>
</dbReference>
<dbReference type="RefSeq" id="WP_169802623.1">
    <property type="nucleotide sequence ID" value="NZ_LTAZ01000004.1"/>
</dbReference>
<keyword evidence="4" id="KW-0808">Transferase</keyword>
<dbReference type="Gene3D" id="3.90.1150.10">
    <property type="entry name" value="Aspartate Aminotransferase, domain 1"/>
    <property type="match status" value="1"/>
</dbReference>
<evidence type="ECO:0000256" key="3">
    <source>
        <dbReference type="RuleBase" id="RU004508"/>
    </source>
</evidence>
<dbReference type="PATRIC" id="fig|1008153.3.peg.1115"/>
<keyword evidence="4" id="KW-0032">Aminotransferase</keyword>